<organism evidence="1">
    <name type="scientific">uncultured Caudovirales phage</name>
    <dbReference type="NCBI Taxonomy" id="2100421"/>
    <lineage>
        <taxon>Viruses</taxon>
        <taxon>Duplodnaviria</taxon>
        <taxon>Heunggongvirae</taxon>
        <taxon>Uroviricota</taxon>
        <taxon>Caudoviricetes</taxon>
        <taxon>Peduoviridae</taxon>
        <taxon>Maltschvirus</taxon>
        <taxon>Maltschvirus maltsch</taxon>
    </lineage>
</organism>
<sequence>MLKGNLDFKSLNDSLVLWFEINTLFTLDHTKNCYVINKERILFIHSVLIKHSITIVKYDNINVCFDDLNIKLDILVFNNRLDCQATLLRTPIPFHLVTLDEENPSKETTTFTDSLLSTYKVSRSHLRQG</sequence>
<name>A0A6J7X8E5_9CAUD</name>
<protein>
    <submittedName>
        <fullName evidence="1">Uncharacterized protein</fullName>
    </submittedName>
</protein>
<proteinExistence type="predicted"/>
<accession>A0A6J7X8E5</accession>
<evidence type="ECO:0000313" key="1">
    <source>
        <dbReference type="EMBL" id="CAB5225943.1"/>
    </source>
</evidence>
<reference evidence="1" key="1">
    <citation type="submission" date="2020-05" db="EMBL/GenBank/DDBJ databases">
        <authorList>
            <person name="Chiriac C."/>
            <person name="Salcher M."/>
            <person name="Ghai R."/>
            <person name="Kavagutti S V."/>
        </authorList>
    </citation>
    <scope>NUCLEOTIDE SEQUENCE</scope>
</reference>
<gene>
    <name evidence="1" type="ORF">UFOVP755_21</name>
</gene>
<dbReference type="EMBL" id="LR798356">
    <property type="protein sequence ID" value="CAB5225943.1"/>
    <property type="molecule type" value="Genomic_DNA"/>
</dbReference>